<accession>A0A6I4NZA2</accession>
<keyword evidence="3" id="KW-1185">Reference proteome</keyword>
<gene>
    <name evidence="2" type="ORF">GB864_00735</name>
</gene>
<comment type="caution">
    <text evidence="2">The sequence shown here is derived from an EMBL/GenBank/DDBJ whole genome shotgun (WGS) entry which is preliminary data.</text>
</comment>
<sequence length="350" mass="38628">MLRSPSEHQRLQIGRSAERAAGSEARLFGVPLARRRSLHGRSDTAARTADGQRPRPGEQRSLDFLSGHREDRRCERAMEDAANRRGSTVLRRIEYGIDDACDRRPRTAPRLPTRRDRRLRSDAEQPGQRGEPRPAFEVESDVRDFEARRREAQSVEGDHAGRNRREDRDRLPGRESPLGEDVGQHRAGEPFEHQAGAPAEDGGEVEETGQRSQPAVLSGISAFRCGAQCRDFGDRLRPVGHPEGAKHDRCCIRLIALRDREVGVRDGAGAQSPKQSVACEARRCGRGGIGDSGGLTAVGAASGSGRHADTVPSTGLHLAHRSFRRWITLQRTRWWRMTHGPIALSGAGIL</sequence>
<evidence type="ECO:0000313" key="3">
    <source>
        <dbReference type="Proteomes" id="UP000438182"/>
    </source>
</evidence>
<dbReference type="Proteomes" id="UP000438182">
    <property type="component" value="Unassembled WGS sequence"/>
</dbReference>
<evidence type="ECO:0000313" key="2">
    <source>
        <dbReference type="EMBL" id="MWB97089.1"/>
    </source>
</evidence>
<feature type="compositionally biased region" description="Basic and acidic residues" evidence="1">
    <location>
        <begin position="1"/>
        <end position="10"/>
    </location>
</feature>
<dbReference type="AlphaFoldDB" id="A0A6I4NZA2"/>
<proteinExistence type="predicted"/>
<feature type="compositionally biased region" description="Basic and acidic residues" evidence="1">
    <location>
        <begin position="130"/>
        <end position="173"/>
    </location>
</feature>
<name>A0A6I4NZA2_9MICO</name>
<dbReference type="EMBL" id="WSTA01000001">
    <property type="protein sequence ID" value="MWB97089.1"/>
    <property type="molecule type" value="Genomic_DNA"/>
</dbReference>
<reference evidence="2 3" key="1">
    <citation type="submission" date="2019-12" db="EMBL/GenBank/DDBJ databases">
        <authorList>
            <person name="Kim Y.S."/>
        </authorList>
    </citation>
    <scope>NUCLEOTIDE SEQUENCE [LARGE SCALE GENOMIC DNA]</scope>
    <source>
        <strain evidence="2 3">MMS17-SY077</strain>
    </source>
</reference>
<feature type="compositionally biased region" description="Basic and acidic residues" evidence="1">
    <location>
        <begin position="182"/>
        <end position="192"/>
    </location>
</feature>
<feature type="compositionally biased region" description="Basic and acidic residues" evidence="1">
    <location>
        <begin position="40"/>
        <end position="63"/>
    </location>
</feature>
<organism evidence="2 3">
    <name type="scientific">Agromyces seonyuensis</name>
    <dbReference type="NCBI Taxonomy" id="2662446"/>
    <lineage>
        <taxon>Bacteria</taxon>
        <taxon>Bacillati</taxon>
        <taxon>Actinomycetota</taxon>
        <taxon>Actinomycetes</taxon>
        <taxon>Micrococcales</taxon>
        <taxon>Microbacteriaceae</taxon>
        <taxon>Agromyces</taxon>
    </lineage>
</organism>
<evidence type="ECO:0000256" key="1">
    <source>
        <dbReference type="SAM" id="MobiDB-lite"/>
    </source>
</evidence>
<protein>
    <submittedName>
        <fullName evidence="2">Uncharacterized protein</fullName>
    </submittedName>
</protein>
<feature type="region of interest" description="Disordered" evidence="1">
    <location>
        <begin position="101"/>
        <end position="213"/>
    </location>
</feature>
<feature type="region of interest" description="Disordered" evidence="1">
    <location>
        <begin position="1"/>
        <end position="63"/>
    </location>
</feature>